<evidence type="ECO:0000259" key="13">
    <source>
        <dbReference type="PROSITE" id="PS51199"/>
    </source>
</evidence>
<comment type="caution">
    <text evidence="14">The sequence shown here is derived from an EMBL/GenBank/DDBJ whole genome shotgun (WGS) entry which is preliminary data.</text>
</comment>
<dbReference type="Gene3D" id="1.10.860.10">
    <property type="entry name" value="DNAb Helicase, Chain A"/>
    <property type="match status" value="1"/>
</dbReference>
<evidence type="ECO:0000256" key="6">
    <source>
        <dbReference type="ARBA" id="ARBA00022806"/>
    </source>
</evidence>
<dbReference type="eggNOG" id="COG0305">
    <property type="taxonomic scope" value="Bacteria"/>
</dbReference>
<dbReference type="InterPro" id="IPR003593">
    <property type="entry name" value="AAA+_ATPase"/>
</dbReference>
<dbReference type="PROSITE" id="PS51199">
    <property type="entry name" value="SF4_HELICASE"/>
    <property type="match status" value="1"/>
</dbReference>
<dbReference type="PANTHER" id="PTHR30153:SF2">
    <property type="entry name" value="REPLICATIVE DNA HELICASE"/>
    <property type="match status" value="1"/>
</dbReference>
<evidence type="ECO:0000256" key="4">
    <source>
        <dbReference type="ARBA" id="ARBA00022741"/>
    </source>
</evidence>
<gene>
    <name evidence="14" type="primary">dnaB</name>
    <name evidence="14" type="ORF">MAU_5850</name>
</gene>
<name>N9UZ87_9BACT</name>
<dbReference type="GO" id="GO:1990077">
    <property type="term" value="C:primosome complex"/>
    <property type="evidence" value="ECO:0007669"/>
    <property type="project" value="UniProtKB-UniRule"/>
</dbReference>
<evidence type="ECO:0000256" key="10">
    <source>
        <dbReference type="ARBA" id="ARBA00048954"/>
    </source>
</evidence>
<evidence type="ECO:0000256" key="8">
    <source>
        <dbReference type="ARBA" id="ARBA00023125"/>
    </source>
</evidence>
<keyword evidence="5 12" id="KW-0378">Hydrolase</keyword>
<dbReference type="RefSeq" id="WP_004425261.1">
    <property type="nucleotide sequence ID" value="NZ_AORI01000012.1"/>
</dbReference>
<dbReference type="SUPFAM" id="SSF48024">
    <property type="entry name" value="N-terminal domain of DnaB helicase"/>
    <property type="match status" value="1"/>
</dbReference>
<evidence type="ECO:0000256" key="12">
    <source>
        <dbReference type="RuleBase" id="RU362085"/>
    </source>
</evidence>
<keyword evidence="3 12" id="KW-0235">DNA replication</keyword>
<dbReference type="NCBIfam" id="TIGR00665">
    <property type="entry name" value="DnaB"/>
    <property type="match status" value="1"/>
</dbReference>
<comment type="catalytic activity">
    <reaction evidence="10 12">
        <text>ATP + H2O = ADP + phosphate + H(+)</text>
        <dbReference type="Rhea" id="RHEA:13065"/>
        <dbReference type="ChEBI" id="CHEBI:15377"/>
        <dbReference type="ChEBI" id="CHEBI:15378"/>
        <dbReference type="ChEBI" id="CHEBI:30616"/>
        <dbReference type="ChEBI" id="CHEBI:43474"/>
        <dbReference type="ChEBI" id="CHEBI:456216"/>
        <dbReference type="EC" id="5.6.2.3"/>
    </reaction>
</comment>
<keyword evidence="4 12" id="KW-0547">Nucleotide-binding</keyword>
<reference evidence="14 15" key="1">
    <citation type="journal article" date="2013" name="Genome Announc.">
        <title>Draft Genome Sequences of Mycoplasma auris and Mycoplasma yeatsii, Two Species of the Ear Canal of Caprinae.</title>
        <authorList>
            <person name="Dordet-Frisoni E."/>
            <person name="Baranowski E."/>
            <person name="Barre A."/>
            <person name="Blanchard A."/>
            <person name="Breton M."/>
            <person name="Couture C."/>
            <person name="Dupuy V."/>
            <person name="Gaurivaud P."/>
            <person name="Jacob D."/>
            <person name="Lemaitre C."/>
            <person name="Manso-Silvan L."/>
            <person name="Nikolski M."/>
            <person name="Nouvel L.X."/>
            <person name="Poumarat F."/>
            <person name="Sirand-Pugnet P."/>
            <person name="Thebault P."/>
            <person name="Theil S."/>
            <person name="Thiaucourt F."/>
            <person name="Citti C."/>
            <person name="Tardy F."/>
        </authorList>
    </citation>
    <scope>NUCLEOTIDE SEQUENCE [LARGE SCALE GENOMIC DNA]</scope>
    <source>
        <strain evidence="14 15">15026</strain>
    </source>
</reference>
<keyword evidence="15" id="KW-1185">Reference proteome</keyword>
<dbReference type="InterPro" id="IPR027417">
    <property type="entry name" value="P-loop_NTPase"/>
</dbReference>
<evidence type="ECO:0000256" key="7">
    <source>
        <dbReference type="ARBA" id="ARBA00022840"/>
    </source>
</evidence>
<evidence type="ECO:0000256" key="11">
    <source>
        <dbReference type="NCBIfam" id="TIGR00665"/>
    </source>
</evidence>
<dbReference type="GO" id="GO:0043139">
    <property type="term" value="F:5'-3' DNA helicase activity"/>
    <property type="evidence" value="ECO:0007669"/>
    <property type="project" value="UniProtKB-EC"/>
</dbReference>
<proteinExistence type="inferred from homology"/>
<evidence type="ECO:0000313" key="14">
    <source>
        <dbReference type="EMBL" id="ENY68507.1"/>
    </source>
</evidence>
<dbReference type="Pfam" id="PF00772">
    <property type="entry name" value="DnaB"/>
    <property type="match status" value="1"/>
</dbReference>
<dbReference type="AlphaFoldDB" id="N9UZ87"/>
<dbReference type="InterPro" id="IPR016136">
    <property type="entry name" value="DNA_helicase_N/primase_C"/>
</dbReference>
<evidence type="ECO:0000313" key="15">
    <source>
        <dbReference type="Proteomes" id="UP000013131"/>
    </source>
</evidence>
<evidence type="ECO:0000256" key="5">
    <source>
        <dbReference type="ARBA" id="ARBA00022801"/>
    </source>
</evidence>
<dbReference type="InterPro" id="IPR007694">
    <property type="entry name" value="DNA_helicase_DnaB-like_C"/>
</dbReference>
<dbReference type="GO" id="GO:0016887">
    <property type="term" value="F:ATP hydrolysis activity"/>
    <property type="evidence" value="ECO:0007669"/>
    <property type="project" value="RHEA"/>
</dbReference>
<keyword evidence="9" id="KW-0413">Isomerase</keyword>
<evidence type="ECO:0000256" key="3">
    <source>
        <dbReference type="ARBA" id="ARBA00022705"/>
    </source>
</evidence>
<dbReference type="InterPro" id="IPR007692">
    <property type="entry name" value="DNA_helicase_DnaB"/>
</dbReference>
<keyword evidence="6 12" id="KW-0347">Helicase</keyword>
<sequence>MQNNSLSSREIAIANNEVALLGLLLVNPDTYVKIGIIIRPEMFHFPSHRILYEAIAEVINNSKNFDLPILISYLEQKKQFDQVASFMMSSSEYIAYLMENPGFDSEIEIYAKNIIDQYKVDCLTNLLNEVSDTIANKTFDVSDLLSHIQLSLINIDISEINSTYEKIGDTAESILQQILRKLDSDIGVGLQLGFPELDEVLLGLNKGDLMILAARPAMGKTAFALNIANNVAKKGKTVLFFSLEMSNPQLVQRMMAIDSTVSIAKLKTKELDIQDQRNLMHTVEEMSNWKIYINDRATLSISDISTLSKRFARNAKVDLVIVDYLQLIGDSSKRSQENRQLEVAKISRSLKQLGRELECPVIALSQLSRSVEKREDKTPLISDLRESGAIEQDADRVVFLHRDDYYKNKKTGEQEKDIVAYGTKDKVHASLTNVIVAKNRHGATKTIQLLFVPEYNRFIYDKEPKDKIKSQLDGIRRMKED</sequence>
<dbReference type="EC" id="5.6.2.3" evidence="11 12"/>
<dbReference type="Proteomes" id="UP000013131">
    <property type="component" value="Unassembled WGS sequence"/>
</dbReference>
<dbReference type="PATRIC" id="fig|1188233.3.peg.567"/>
<dbReference type="SMART" id="SM00382">
    <property type="entry name" value="AAA"/>
    <property type="match status" value="1"/>
</dbReference>
<dbReference type="InterPro" id="IPR007693">
    <property type="entry name" value="DNA_helicase_DnaB-like_N"/>
</dbReference>
<dbReference type="GO" id="GO:0005524">
    <property type="term" value="F:ATP binding"/>
    <property type="evidence" value="ECO:0007669"/>
    <property type="project" value="UniProtKB-UniRule"/>
</dbReference>
<keyword evidence="8 12" id="KW-0238">DNA-binding</keyword>
<keyword evidence="7 12" id="KW-0067">ATP-binding</keyword>
<dbReference type="SUPFAM" id="SSF52540">
    <property type="entry name" value="P-loop containing nucleoside triphosphate hydrolases"/>
    <property type="match status" value="1"/>
</dbReference>
<evidence type="ECO:0000256" key="1">
    <source>
        <dbReference type="ARBA" id="ARBA00008428"/>
    </source>
</evidence>
<keyword evidence="2 12" id="KW-0639">Primosome</keyword>
<comment type="similarity">
    <text evidence="1 12">Belongs to the helicase family. DnaB subfamily.</text>
</comment>
<evidence type="ECO:0000256" key="9">
    <source>
        <dbReference type="ARBA" id="ARBA00023235"/>
    </source>
</evidence>
<dbReference type="GO" id="GO:0006269">
    <property type="term" value="P:DNA replication, synthesis of primer"/>
    <property type="evidence" value="ECO:0007669"/>
    <property type="project" value="UniProtKB-UniRule"/>
</dbReference>
<dbReference type="PANTHER" id="PTHR30153">
    <property type="entry name" value="REPLICATIVE DNA HELICASE DNAB"/>
    <property type="match status" value="1"/>
</dbReference>
<accession>N9UZ87</accession>
<evidence type="ECO:0000256" key="2">
    <source>
        <dbReference type="ARBA" id="ARBA00022515"/>
    </source>
</evidence>
<dbReference type="InterPro" id="IPR036185">
    <property type="entry name" value="DNA_heli_DnaB-like_N_sf"/>
</dbReference>
<dbReference type="GO" id="GO:0005829">
    <property type="term" value="C:cytosol"/>
    <property type="evidence" value="ECO:0007669"/>
    <property type="project" value="TreeGrafter"/>
</dbReference>
<dbReference type="GO" id="GO:0003677">
    <property type="term" value="F:DNA binding"/>
    <property type="evidence" value="ECO:0007669"/>
    <property type="project" value="UniProtKB-UniRule"/>
</dbReference>
<comment type="function">
    <text evidence="12">The main replicative DNA helicase, it participates in initiation and elongation during chromosome replication. Travels ahead of the DNA replisome, separating dsDNA into templates for DNA synthesis. A processive ATP-dependent 5'-3' DNA helicase it has DNA-dependent ATPase activity.</text>
</comment>
<protein>
    <recommendedName>
        <fullName evidence="11 12">Replicative DNA helicase</fullName>
        <ecNumber evidence="11 12">5.6.2.3</ecNumber>
    </recommendedName>
</protein>
<feature type="domain" description="SF4 helicase" evidence="13">
    <location>
        <begin position="183"/>
        <end position="465"/>
    </location>
</feature>
<dbReference type="EMBL" id="AORI01000012">
    <property type="protein sequence ID" value="ENY68507.1"/>
    <property type="molecule type" value="Genomic_DNA"/>
</dbReference>
<dbReference type="Pfam" id="PF03796">
    <property type="entry name" value="DnaB_C"/>
    <property type="match status" value="1"/>
</dbReference>
<dbReference type="Gene3D" id="3.40.50.300">
    <property type="entry name" value="P-loop containing nucleotide triphosphate hydrolases"/>
    <property type="match status" value="1"/>
</dbReference>
<dbReference type="STRING" id="1188233.MAU_5850"/>
<dbReference type="CDD" id="cd00984">
    <property type="entry name" value="DnaB_C"/>
    <property type="match status" value="1"/>
</dbReference>
<organism evidence="14 15">
    <name type="scientific">Metamycoplasma auris 15026</name>
    <dbReference type="NCBI Taxonomy" id="1188233"/>
    <lineage>
        <taxon>Bacteria</taxon>
        <taxon>Bacillati</taxon>
        <taxon>Mycoplasmatota</taxon>
        <taxon>Mycoplasmoidales</taxon>
        <taxon>Metamycoplasmataceae</taxon>
        <taxon>Metamycoplasma</taxon>
    </lineage>
</organism>
<dbReference type="OrthoDB" id="9773982at2"/>